<evidence type="ECO:0000256" key="4">
    <source>
        <dbReference type="ARBA" id="ARBA00022723"/>
    </source>
</evidence>
<comment type="pathway">
    <text evidence="12">Cell wall biogenesis; peptidoglycan biosynthesis.</text>
</comment>
<evidence type="ECO:0000256" key="15">
    <source>
        <dbReference type="PROSITE-ProRule" id="PRU00409"/>
    </source>
</evidence>
<keyword evidence="5 15" id="KW-0547">Nucleotide-binding</keyword>
<evidence type="ECO:0000256" key="2">
    <source>
        <dbReference type="ARBA" id="ARBA00010871"/>
    </source>
</evidence>
<keyword evidence="6 15" id="KW-0067">ATP-binding</keyword>
<name>A0A239NXD4_9ACTN</name>
<dbReference type="RefSeq" id="WP_089229344.1">
    <property type="nucleotide sequence ID" value="NZ_FZOF01000055.1"/>
</dbReference>
<dbReference type="SUPFAM" id="SSF52440">
    <property type="entry name" value="PreATP-grasp domain"/>
    <property type="match status" value="1"/>
</dbReference>
<feature type="binding site" evidence="14">
    <location>
        <position position="288"/>
    </location>
    <ligand>
        <name>Mg(2+)</name>
        <dbReference type="ChEBI" id="CHEBI:18420"/>
        <label>2</label>
    </ligand>
</feature>
<reference evidence="17 18" key="1">
    <citation type="submission" date="2017-06" db="EMBL/GenBank/DDBJ databases">
        <authorList>
            <person name="Kim H.J."/>
            <person name="Triplett B.A."/>
        </authorList>
    </citation>
    <scope>NUCLEOTIDE SEQUENCE [LARGE SCALE GENOMIC DNA]</scope>
    <source>
        <strain evidence="17 18">CGMCC 4.1858</strain>
    </source>
</reference>
<dbReference type="GO" id="GO:0005524">
    <property type="term" value="F:ATP binding"/>
    <property type="evidence" value="ECO:0007669"/>
    <property type="project" value="UniProtKB-UniRule"/>
</dbReference>
<dbReference type="EMBL" id="FZOF01000055">
    <property type="protein sequence ID" value="SNT59410.1"/>
    <property type="molecule type" value="Genomic_DNA"/>
</dbReference>
<keyword evidence="7 14" id="KW-0460">Magnesium</keyword>
<dbReference type="GO" id="GO:0009252">
    <property type="term" value="P:peptidoglycan biosynthetic process"/>
    <property type="evidence" value="ECO:0007669"/>
    <property type="project" value="UniProtKB-UniRule"/>
</dbReference>
<dbReference type="InterPro" id="IPR000291">
    <property type="entry name" value="D-Ala_lig_Van_CS"/>
</dbReference>
<evidence type="ECO:0000256" key="8">
    <source>
        <dbReference type="ARBA" id="ARBA00022960"/>
    </source>
</evidence>
<evidence type="ECO:0000313" key="18">
    <source>
        <dbReference type="Proteomes" id="UP000198280"/>
    </source>
</evidence>
<evidence type="ECO:0000313" key="17">
    <source>
        <dbReference type="EMBL" id="SNT59410.1"/>
    </source>
</evidence>
<dbReference type="GO" id="GO:0005829">
    <property type="term" value="C:cytosol"/>
    <property type="evidence" value="ECO:0007669"/>
    <property type="project" value="TreeGrafter"/>
</dbReference>
<dbReference type="InterPro" id="IPR011095">
    <property type="entry name" value="Dala_Dala_lig_C"/>
</dbReference>
<comment type="subcellular location">
    <subcellularLocation>
        <location evidence="12">Cytoplasm</location>
    </subcellularLocation>
</comment>
<dbReference type="Gene3D" id="3.40.50.20">
    <property type="match status" value="1"/>
</dbReference>
<evidence type="ECO:0000256" key="13">
    <source>
        <dbReference type="PIRSR" id="PIRSR039102-1"/>
    </source>
</evidence>
<dbReference type="GO" id="GO:0008716">
    <property type="term" value="F:D-alanine-D-alanine ligase activity"/>
    <property type="evidence" value="ECO:0007669"/>
    <property type="project" value="UniProtKB-UniRule"/>
</dbReference>
<keyword evidence="18" id="KW-1185">Reference proteome</keyword>
<dbReference type="Gene3D" id="3.30.470.20">
    <property type="entry name" value="ATP-grasp fold, B domain"/>
    <property type="match status" value="1"/>
</dbReference>
<comment type="cofactor">
    <cofactor evidence="14">
        <name>Mg(2+)</name>
        <dbReference type="ChEBI" id="CHEBI:18420"/>
    </cofactor>
    <cofactor evidence="14">
        <name>Mn(2+)</name>
        <dbReference type="ChEBI" id="CHEBI:29035"/>
    </cofactor>
    <text evidence="14">Binds 2 magnesium or manganese ions per subunit.</text>
</comment>
<dbReference type="AlphaFoldDB" id="A0A239NXD4"/>
<protein>
    <recommendedName>
        <fullName evidence="12">D-alanine--D-alanine ligase</fullName>
        <ecNumber evidence="12">6.3.2.4</ecNumber>
    </recommendedName>
    <alternativeName>
        <fullName evidence="12">D-Ala-D-Ala ligase</fullName>
    </alternativeName>
    <alternativeName>
        <fullName evidence="12">D-alanylalanine synthetase</fullName>
    </alternativeName>
</protein>
<comment type="catalytic activity">
    <reaction evidence="12">
        <text>2 D-alanine + ATP = D-alanyl-D-alanine + ADP + phosphate + H(+)</text>
        <dbReference type="Rhea" id="RHEA:11224"/>
        <dbReference type="ChEBI" id="CHEBI:15378"/>
        <dbReference type="ChEBI" id="CHEBI:30616"/>
        <dbReference type="ChEBI" id="CHEBI:43474"/>
        <dbReference type="ChEBI" id="CHEBI:57416"/>
        <dbReference type="ChEBI" id="CHEBI:57822"/>
        <dbReference type="ChEBI" id="CHEBI:456216"/>
        <dbReference type="EC" id="6.3.2.4"/>
    </reaction>
</comment>
<dbReference type="PANTHER" id="PTHR23132">
    <property type="entry name" value="D-ALANINE--D-ALANINE LIGASE"/>
    <property type="match status" value="1"/>
</dbReference>
<dbReference type="GO" id="GO:0046872">
    <property type="term" value="F:metal ion binding"/>
    <property type="evidence" value="ECO:0007669"/>
    <property type="project" value="UniProtKB-KW"/>
</dbReference>
<keyword evidence="11 12" id="KW-0961">Cell wall biogenesis/degradation</keyword>
<dbReference type="GO" id="GO:0008360">
    <property type="term" value="P:regulation of cell shape"/>
    <property type="evidence" value="ECO:0007669"/>
    <property type="project" value="UniProtKB-KW"/>
</dbReference>
<keyword evidence="12" id="KW-0963">Cytoplasm</keyword>
<comment type="cofactor">
    <cofactor evidence="1">
        <name>Mn(2+)</name>
        <dbReference type="ChEBI" id="CHEBI:29035"/>
    </cofactor>
</comment>
<evidence type="ECO:0000256" key="1">
    <source>
        <dbReference type="ARBA" id="ARBA00001936"/>
    </source>
</evidence>
<feature type="binding site" evidence="14">
    <location>
        <position position="286"/>
    </location>
    <ligand>
        <name>Mg(2+)</name>
        <dbReference type="ChEBI" id="CHEBI:18420"/>
        <label>1</label>
    </ligand>
</feature>
<accession>A0A239NXD4</accession>
<dbReference type="GO" id="GO:0071555">
    <property type="term" value="P:cell wall organization"/>
    <property type="evidence" value="ECO:0007669"/>
    <property type="project" value="UniProtKB-KW"/>
</dbReference>
<evidence type="ECO:0000256" key="3">
    <source>
        <dbReference type="ARBA" id="ARBA00022598"/>
    </source>
</evidence>
<proteinExistence type="inferred from homology"/>
<dbReference type="UniPathway" id="UPA00219"/>
<evidence type="ECO:0000256" key="10">
    <source>
        <dbReference type="ARBA" id="ARBA00023211"/>
    </source>
</evidence>
<feature type="active site" evidence="13">
    <location>
        <position position="297"/>
    </location>
</feature>
<dbReference type="InterPro" id="IPR011127">
    <property type="entry name" value="Dala_Dala_lig_N"/>
</dbReference>
<keyword evidence="10 14" id="KW-0464">Manganese</keyword>
<dbReference type="Pfam" id="PF07478">
    <property type="entry name" value="Dala_Dala_lig_C"/>
    <property type="match status" value="1"/>
</dbReference>
<comment type="function">
    <text evidence="12">Cell wall formation.</text>
</comment>
<dbReference type="PROSITE" id="PS50975">
    <property type="entry name" value="ATP_GRASP"/>
    <property type="match status" value="1"/>
</dbReference>
<feature type="binding site" evidence="14">
    <location>
        <position position="274"/>
    </location>
    <ligand>
        <name>Mg(2+)</name>
        <dbReference type="ChEBI" id="CHEBI:18420"/>
        <label>1</label>
    </ligand>
</feature>
<dbReference type="InterPro" id="IPR016185">
    <property type="entry name" value="PreATP-grasp_dom_sf"/>
</dbReference>
<dbReference type="InterPro" id="IPR011761">
    <property type="entry name" value="ATP-grasp"/>
</dbReference>
<sequence length="333" mass="33981">MTAARIRVAVIGGGRSAEHEVSLASAASVGSALDPAAHDVVALTIGRDGVWRDGAGLPLGGSSAASMSAALGVLGGCDVVFPVMHGPQGEDGTLAALLDLADLPYVGAGVRAGALAMDKWATKLVAEAVGIAVAPGYLVTADSADRVRFDRPVVVKPVAAGSSHGVSLVTEEADLAPAIAAALRIDDRVLVEDLVTGREVDLAVLQRADGALAVGPPLEILLDDGRLFDTEQKYDGGARFLIPAPLSAEEHDGLAEASRALFTALGCRGVARCDFFLTPDGPVLNEVNTMPGMTAQSQVPKMFAHQGLTYPALLDELVRGALAAGATAGQVRR</sequence>
<dbReference type="Pfam" id="PF01820">
    <property type="entry name" value="Dala_Dala_lig_N"/>
    <property type="match status" value="1"/>
</dbReference>
<dbReference type="InterPro" id="IPR005905">
    <property type="entry name" value="D_ala_D_ala"/>
</dbReference>
<keyword evidence="4 14" id="KW-0479">Metal-binding</keyword>
<keyword evidence="8 12" id="KW-0133">Cell shape</keyword>
<feature type="active site" evidence="13">
    <location>
        <position position="162"/>
    </location>
</feature>
<evidence type="ECO:0000256" key="6">
    <source>
        <dbReference type="ARBA" id="ARBA00022840"/>
    </source>
</evidence>
<dbReference type="SUPFAM" id="SSF56059">
    <property type="entry name" value="Glutathione synthetase ATP-binding domain-like"/>
    <property type="match status" value="1"/>
</dbReference>
<dbReference type="OrthoDB" id="9813261at2"/>
<evidence type="ECO:0000256" key="5">
    <source>
        <dbReference type="ARBA" id="ARBA00022741"/>
    </source>
</evidence>
<evidence type="ECO:0000259" key="16">
    <source>
        <dbReference type="PROSITE" id="PS50975"/>
    </source>
</evidence>
<gene>
    <name evidence="12" type="primary">ddl</name>
    <name evidence="17" type="ORF">SAMN05216252_15516</name>
</gene>
<organism evidence="17 18">
    <name type="scientific">Actinacidiphila glaucinigra</name>
    <dbReference type="NCBI Taxonomy" id="235986"/>
    <lineage>
        <taxon>Bacteria</taxon>
        <taxon>Bacillati</taxon>
        <taxon>Actinomycetota</taxon>
        <taxon>Actinomycetes</taxon>
        <taxon>Kitasatosporales</taxon>
        <taxon>Streptomycetaceae</taxon>
        <taxon>Actinacidiphila</taxon>
    </lineage>
</organism>
<feature type="domain" description="ATP-grasp" evidence="16">
    <location>
        <begin position="123"/>
        <end position="319"/>
    </location>
</feature>
<feature type="active site" evidence="13">
    <location>
        <position position="18"/>
    </location>
</feature>
<dbReference type="NCBIfam" id="TIGR01205">
    <property type="entry name" value="D_ala_D_alaTIGR"/>
    <property type="match status" value="1"/>
</dbReference>
<keyword evidence="9 12" id="KW-0573">Peptidoglycan synthesis</keyword>
<dbReference type="InterPro" id="IPR013815">
    <property type="entry name" value="ATP_grasp_subdomain_1"/>
</dbReference>
<dbReference type="EC" id="6.3.2.4" evidence="12"/>
<dbReference type="PROSITE" id="PS00843">
    <property type="entry name" value="DALA_DALA_LIGASE_1"/>
    <property type="match status" value="1"/>
</dbReference>
<evidence type="ECO:0000256" key="14">
    <source>
        <dbReference type="PIRSR" id="PIRSR039102-3"/>
    </source>
</evidence>
<evidence type="ECO:0000256" key="11">
    <source>
        <dbReference type="ARBA" id="ARBA00023316"/>
    </source>
</evidence>
<dbReference type="PIRSF" id="PIRSF039102">
    <property type="entry name" value="Ddl/VanB"/>
    <property type="match status" value="1"/>
</dbReference>
<dbReference type="Proteomes" id="UP000198280">
    <property type="component" value="Unassembled WGS sequence"/>
</dbReference>
<dbReference type="HAMAP" id="MF_00047">
    <property type="entry name" value="Dala_Dala_lig"/>
    <property type="match status" value="1"/>
</dbReference>
<evidence type="ECO:0000256" key="9">
    <source>
        <dbReference type="ARBA" id="ARBA00022984"/>
    </source>
</evidence>
<keyword evidence="3 12" id="KW-0436">Ligase</keyword>
<dbReference type="Gene3D" id="3.30.1490.20">
    <property type="entry name" value="ATP-grasp fold, A domain"/>
    <property type="match status" value="1"/>
</dbReference>
<feature type="binding site" evidence="14">
    <location>
        <position position="286"/>
    </location>
    <ligand>
        <name>Mg(2+)</name>
        <dbReference type="ChEBI" id="CHEBI:18420"/>
        <label>2</label>
    </ligand>
</feature>
<evidence type="ECO:0000256" key="12">
    <source>
        <dbReference type="HAMAP-Rule" id="MF_00047"/>
    </source>
</evidence>
<dbReference type="PROSITE" id="PS00844">
    <property type="entry name" value="DALA_DALA_LIGASE_2"/>
    <property type="match status" value="1"/>
</dbReference>
<evidence type="ECO:0000256" key="7">
    <source>
        <dbReference type="ARBA" id="ARBA00022842"/>
    </source>
</evidence>
<dbReference type="PANTHER" id="PTHR23132:SF25">
    <property type="entry name" value="D-ALANINE--D-ALANINE LIGASE A"/>
    <property type="match status" value="1"/>
</dbReference>
<comment type="similarity">
    <text evidence="2 12">Belongs to the D-alanine--D-alanine ligase family.</text>
</comment>